<evidence type="ECO:0008006" key="5">
    <source>
        <dbReference type="Google" id="ProtNLM"/>
    </source>
</evidence>
<dbReference type="EMBL" id="LFOD01000071">
    <property type="protein sequence ID" value="KMV13792.1"/>
    <property type="molecule type" value="Genomic_DNA"/>
</dbReference>
<dbReference type="SFLD" id="SFLDG01135">
    <property type="entry name" value="C1.5.6:_HAD__Beta-PGM__Phospha"/>
    <property type="match status" value="1"/>
</dbReference>
<dbReference type="InterPro" id="IPR051540">
    <property type="entry name" value="S-2-haloacid_dehalogenase"/>
</dbReference>
<keyword evidence="2" id="KW-0378">Hydrolase</keyword>
<dbReference type="InterPro" id="IPR023198">
    <property type="entry name" value="PGP-like_dom2"/>
</dbReference>
<protein>
    <recommendedName>
        <fullName evidence="5">Haloacid dehalogenase</fullName>
    </recommendedName>
</protein>
<dbReference type="PATRIC" id="fig|451644.5.peg.6887"/>
<dbReference type="InterPro" id="IPR006328">
    <property type="entry name" value="2-HAD"/>
</dbReference>
<dbReference type="Gene3D" id="3.40.50.1000">
    <property type="entry name" value="HAD superfamily/HAD-like"/>
    <property type="match status" value="1"/>
</dbReference>
<dbReference type="GO" id="GO:0019120">
    <property type="term" value="F:hydrolase activity, acting on acid halide bonds, in C-halide compounds"/>
    <property type="evidence" value="ECO:0007669"/>
    <property type="project" value="InterPro"/>
</dbReference>
<evidence type="ECO:0000256" key="1">
    <source>
        <dbReference type="ARBA" id="ARBA00008106"/>
    </source>
</evidence>
<dbReference type="PANTHER" id="PTHR43316">
    <property type="entry name" value="HYDROLASE, HALOACID DELAHOGENASE-RELATED"/>
    <property type="match status" value="1"/>
</dbReference>
<name>A0A0J8TXA5_9MYCO</name>
<comment type="similarity">
    <text evidence="1">Belongs to the HAD-like hydrolase superfamily. S-2-haloalkanoic acid dehalogenase family.</text>
</comment>
<dbReference type="InterPro" id="IPR036412">
    <property type="entry name" value="HAD-like_sf"/>
</dbReference>
<dbReference type="PANTHER" id="PTHR43316:SF3">
    <property type="entry name" value="HALOACID DEHALOGENASE, TYPE II (AFU_ORTHOLOGUE AFUA_2G07750)-RELATED"/>
    <property type="match status" value="1"/>
</dbReference>
<accession>A0A0J8TXA5</accession>
<dbReference type="CDD" id="cd02588">
    <property type="entry name" value="HAD_L2-DEX"/>
    <property type="match status" value="1"/>
</dbReference>
<organism evidence="3 4">
    <name type="scientific">Mycolicibacterium conceptionense</name>
    <dbReference type="NCBI Taxonomy" id="451644"/>
    <lineage>
        <taxon>Bacteria</taxon>
        <taxon>Bacillati</taxon>
        <taxon>Actinomycetota</taxon>
        <taxon>Actinomycetes</taxon>
        <taxon>Mycobacteriales</taxon>
        <taxon>Mycobacteriaceae</taxon>
        <taxon>Mycolicibacterium</taxon>
    </lineage>
</organism>
<dbReference type="InterPro" id="IPR006439">
    <property type="entry name" value="HAD-SF_hydro_IA"/>
</dbReference>
<dbReference type="NCBIfam" id="TIGR01428">
    <property type="entry name" value="HAD_type_II"/>
    <property type="match status" value="1"/>
</dbReference>
<comment type="caution">
    <text evidence="3">The sequence shown here is derived from an EMBL/GenBank/DDBJ whole genome shotgun (WGS) entry which is preliminary data.</text>
</comment>
<dbReference type="NCBIfam" id="TIGR01493">
    <property type="entry name" value="HAD-SF-IA-v2"/>
    <property type="match status" value="1"/>
</dbReference>
<reference evidence="3 4" key="1">
    <citation type="submission" date="2015-06" db="EMBL/GenBank/DDBJ databases">
        <title>Genome sequence of Mycobacterium conceptionense strain MLE.</title>
        <authorList>
            <person name="Greninger A.L."/>
            <person name="Cunningham G."/>
            <person name="Chiu C.Y."/>
            <person name="Miller S."/>
        </authorList>
    </citation>
    <scope>NUCLEOTIDE SEQUENCE [LARGE SCALE GENOMIC DNA]</scope>
    <source>
        <strain evidence="3 4">MLE</strain>
    </source>
</reference>
<dbReference type="Gene3D" id="1.10.150.240">
    <property type="entry name" value="Putative phosphatase, domain 2"/>
    <property type="match status" value="1"/>
</dbReference>
<sequence>MGVSQASFATAAPSPPGPIRAVAFDAFTVFDRRAVDAAAEDVFPGTGTTLIDTWRTRQFEYTWLRTLTGTYTNFWTITQDALEFAVQQSGLQLSPAGREQLMNSWLQLTPWPEAPAALHALKESGLHLAFLSDATTTMLDSWVTNAELEGVFDPHLSTDRVQAFKPDPRAYQMGVDAFGLPRTQIAFSAHGGWDSAGASTFGYRTFWVNRTNAPTERLPTTPEATGPNLTQLAAFIDAQQ</sequence>
<evidence type="ECO:0000313" key="3">
    <source>
        <dbReference type="EMBL" id="KMV13792.1"/>
    </source>
</evidence>
<dbReference type="SUPFAM" id="SSF56784">
    <property type="entry name" value="HAD-like"/>
    <property type="match status" value="1"/>
</dbReference>
<evidence type="ECO:0000256" key="2">
    <source>
        <dbReference type="ARBA" id="ARBA00022801"/>
    </source>
</evidence>
<dbReference type="Proteomes" id="UP000037594">
    <property type="component" value="Unassembled WGS sequence"/>
</dbReference>
<dbReference type="Pfam" id="PF00702">
    <property type="entry name" value="Hydrolase"/>
    <property type="match status" value="1"/>
</dbReference>
<dbReference type="SFLD" id="SFLDG01129">
    <property type="entry name" value="C1.5:_HAD__Beta-PGM__Phosphata"/>
    <property type="match status" value="1"/>
</dbReference>
<dbReference type="SFLD" id="SFLDS00003">
    <property type="entry name" value="Haloacid_Dehalogenase"/>
    <property type="match status" value="1"/>
</dbReference>
<proteinExistence type="inferred from homology"/>
<dbReference type="AlphaFoldDB" id="A0A0J8TXA5"/>
<dbReference type="PRINTS" id="PR00413">
    <property type="entry name" value="HADHALOGNASE"/>
</dbReference>
<evidence type="ECO:0000313" key="4">
    <source>
        <dbReference type="Proteomes" id="UP000037594"/>
    </source>
</evidence>
<dbReference type="SFLD" id="SFLDF00045">
    <property type="entry name" value="2-haloacid_dehalogenase"/>
    <property type="match status" value="1"/>
</dbReference>
<dbReference type="InterPro" id="IPR023214">
    <property type="entry name" value="HAD_sf"/>
</dbReference>
<gene>
    <name evidence="3" type="ORF">ACT17_33490</name>
</gene>